<dbReference type="EMBL" id="CP048620">
    <property type="protein sequence ID" value="QPJ66467.1"/>
    <property type="molecule type" value="Genomic_DNA"/>
</dbReference>
<organism evidence="11 12">
    <name type="scientific">Candidatus Nitrohelix vancouverensis</name>
    <dbReference type="NCBI Taxonomy" id="2705534"/>
    <lineage>
        <taxon>Bacteria</taxon>
        <taxon>Pseudomonadati</taxon>
        <taxon>Nitrospinota/Tectimicrobiota group</taxon>
        <taxon>Nitrospinota</taxon>
        <taxon>Nitrospinia</taxon>
        <taxon>Nitrospinales</taxon>
        <taxon>Nitrospinaceae</taxon>
        <taxon>Candidatus Nitrohelix</taxon>
    </lineage>
</organism>
<protein>
    <recommendedName>
        <fullName evidence="2">protein-glutamate O-methyltransferase</fullName>
        <ecNumber evidence="2">2.1.1.80</ecNumber>
    </recommendedName>
</protein>
<dbReference type="InterPro" id="IPR036804">
    <property type="entry name" value="CheR_N_sf"/>
</dbReference>
<dbReference type="PROSITE" id="PS50123">
    <property type="entry name" value="CHER"/>
    <property type="match status" value="1"/>
</dbReference>
<evidence type="ECO:0000259" key="10">
    <source>
        <dbReference type="PROSITE" id="PS50123"/>
    </source>
</evidence>
<evidence type="ECO:0000256" key="4">
    <source>
        <dbReference type="ARBA" id="ARBA00022679"/>
    </source>
</evidence>
<name>A0A7T0C4J9_9BACT</name>
<dbReference type="KEGG" id="nva:G3M78_14105"/>
<gene>
    <name evidence="11" type="ORF">G3M78_14105</name>
</gene>
<comment type="catalytic activity">
    <reaction evidence="1">
        <text>L-glutamyl-[protein] + S-adenosyl-L-methionine = [protein]-L-glutamate 5-O-methyl ester + S-adenosyl-L-homocysteine</text>
        <dbReference type="Rhea" id="RHEA:24452"/>
        <dbReference type="Rhea" id="RHEA-COMP:10208"/>
        <dbReference type="Rhea" id="RHEA-COMP:10311"/>
        <dbReference type="ChEBI" id="CHEBI:29973"/>
        <dbReference type="ChEBI" id="CHEBI:57856"/>
        <dbReference type="ChEBI" id="CHEBI:59789"/>
        <dbReference type="ChEBI" id="CHEBI:82795"/>
        <dbReference type="EC" id="2.1.1.80"/>
    </reaction>
</comment>
<dbReference type="InterPro" id="IPR000780">
    <property type="entry name" value="CheR_MeTrfase"/>
</dbReference>
<feature type="domain" description="CheB-type methylesterase" evidence="9">
    <location>
        <begin position="57"/>
        <end position="246"/>
    </location>
</feature>
<dbReference type="Pfam" id="PF13596">
    <property type="entry name" value="PAS_10"/>
    <property type="match status" value="1"/>
</dbReference>
<dbReference type="PROSITE" id="PS50113">
    <property type="entry name" value="PAC"/>
    <property type="match status" value="1"/>
</dbReference>
<dbReference type="PANTHER" id="PTHR24422">
    <property type="entry name" value="CHEMOTAXIS PROTEIN METHYLTRANSFERASE"/>
    <property type="match status" value="1"/>
</dbReference>
<feature type="region of interest" description="Disordered" evidence="7">
    <location>
        <begin position="727"/>
        <end position="768"/>
    </location>
</feature>
<dbReference type="Pfam" id="PF03705">
    <property type="entry name" value="CheR_N"/>
    <property type="match status" value="1"/>
</dbReference>
<dbReference type="InterPro" id="IPR022641">
    <property type="entry name" value="CheR_N"/>
</dbReference>
<dbReference type="CDD" id="cd16434">
    <property type="entry name" value="CheB-CheR_fusion"/>
    <property type="match status" value="1"/>
</dbReference>
<keyword evidence="5" id="KW-0949">S-adenosyl-L-methionine</keyword>
<evidence type="ECO:0000256" key="1">
    <source>
        <dbReference type="ARBA" id="ARBA00001541"/>
    </source>
</evidence>
<dbReference type="Gene3D" id="3.30.450.20">
    <property type="entry name" value="PAS domain"/>
    <property type="match status" value="1"/>
</dbReference>
<evidence type="ECO:0000256" key="7">
    <source>
        <dbReference type="SAM" id="MobiDB-lite"/>
    </source>
</evidence>
<keyword evidence="3" id="KW-0489">Methyltransferase</keyword>
<evidence type="ECO:0000313" key="12">
    <source>
        <dbReference type="Proteomes" id="UP000594464"/>
    </source>
</evidence>
<feature type="active site" evidence="6">
    <location>
        <position position="69"/>
    </location>
</feature>
<dbReference type="SUPFAM" id="SSF47757">
    <property type="entry name" value="Chemotaxis receptor methyltransferase CheR, N-terminal domain"/>
    <property type="match status" value="1"/>
</dbReference>
<dbReference type="SMART" id="SM00138">
    <property type="entry name" value="MeTrc"/>
    <property type="match status" value="1"/>
</dbReference>
<sequence>MPKKAKSKSSSAKPTKKSDSKSPRVALKKSRSKTKVKKTTAGTASKPKQVVRVITSTLHSFPIVGVGASAGGLEALEEFFANFPANPDVAFVIITHQQPNRHSLLPELLGKCTNMAVSEITDGLKVKPNCVYLSPPGKNVAISKKTFQLSDCPLPRGSSLPIDFFLNSLAEDQKGNAICIILSGIGTDGTLGLRAIKGESGMSMAQEGSTAKFNGMPNSAFTTGLVDYILPPGKMPSQLIKYIQHSPLKSEVASSAVDLFAESEIQKIIMLLKKKNGNDFSMYKLNTVRRRIERRMAIHHFKEFKEYTKFFEKNASEASVLFNELLIGVTSFFRDADSFDYLKKKILPAALKSKKEGETFRVWAPGCSSGEEVYSLAILLRECLDTLNKRINIQIFGTDLDPHAIDAARAGLYPEGIAANVSSERLQSFFQKEDDSYRIRKDIRETAIFAQQNVTQDPPFTKLDLISCRNLLIYLNNSLQGRIISLFHYSLNPGGVLFLGSSETTGRKSNLFQPINKKWRFYTRNEVANSMPASSVGAFSGSVTKSNQNDLSPKVQIGRVDTQAVRTLAEKYMVKHLLPSGVVVDSRGEIFHIHGKTGQFLEHTSGVPSLNVLTMVRDELKVDLASSLRQASHAQKSVIVKGTTTSINGKDVFVNLTVHSISDLESLQALYLVTFEIAEPSRITGKTGAGKSQSQKEYASIVEKLKKELQYTRESLQRTIEELEATNEELKSTNEELQSTNEELQSSNEEIETSKEEMQSLNEELQTTNSELQSKIDEYSQANDDMNNLLNSTNIATIFLDSDLRIKRFTTEAKKVIHLIASDIGRPVSDIVSKLKYDRISEDFREVLDTLVYKEVEVQTSESLWYQIRIFPYRTSENKIDGLVVTFSEITKLKEADMLLKKIQSN</sequence>
<feature type="domain" description="PAC" evidence="8">
    <location>
        <begin position="849"/>
        <end position="902"/>
    </location>
</feature>
<dbReference type="Pfam" id="PF01339">
    <property type="entry name" value="CheB_methylest"/>
    <property type="match status" value="1"/>
</dbReference>
<feature type="compositionally biased region" description="Polar residues" evidence="7">
    <location>
        <begin position="735"/>
        <end position="748"/>
    </location>
</feature>
<keyword evidence="6" id="KW-0145">Chemotaxis</keyword>
<evidence type="ECO:0000256" key="6">
    <source>
        <dbReference type="PROSITE-ProRule" id="PRU00050"/>
    </source>
</evidence>
<evidence type="ECO:0000256" key="3">
    <source>
        <dbReference type="ARBA" id="ARBA00022603"/>
    </source>
</evidence>
<dbReference type="PROSITE" id="PS50122">
    <property type="entry name" value="CHEB"/>
    <property type="match status" value="1"/>
</dbReference>
<evidence type="ECO:0000256" key="2">
    <source>
        <dbReference type="ARBA" id="ARBA00012534"/>
    </source>
</evidence>
<dbReference type="InterPro" id="IPR000673">
    <property type="entry name" value="Sig_transdc_resp-reg_Me-estase"/>
</dbReference>
<dbReference type="InterPro" id="IPR050903">
    <property type="entry name" value="Bact_Chemotaxis_MeTrfase"/>
</dbReference>
<feature type="compositionally biased region" description="Polar residues" evidence="7">
    <location>
        <begin position="759"/>
        <end position="768"/>
    </location>
</feature>
<feature type="active site" evidence="6">
    <location>
        <position position="96"/>
    </location>
</feature>
<feature type="compositionally biased region" description="Basic residues" evidence="7">
    <location>
        <begin position="26"/>
        <end position="38"/>
    </location>
</feature>
<evidence type="ECO:0000259" key="9">
    <source>
        <dbReference type="PROSITE" id="PS50122"/>
    </source>
</evidence>
<feature type="domain" description="CheR-type methyltransferase" evidence="10">
    <location>
        <begin position="261"/>
        <end position="525"/>
    </location>
</feature>
<dbReference type="InterPro" id="IPR029063">
    <property type="entry name" value="SAM-dependent_MTases_sf"/>
</dbReference>
<feature type="active site" evidence="6">
    <location>
        <position position="188"/>
    </location>
</feature>
<dbReference type="Proteomes" id="UP000594464">
    <property type="component" value="Chromosome"/>
</dbReference>
<dbReference type="GO" id="GO:0008983">
    <property type="term" value="F:protein-glutamate O-methyltransferase activity"/>
    <property type="evidence" value="ECO:0007669"/>
    <property type="project" value="UniProtKB-EC"/>
</dbReference>
<keyword evidence="6" id="KW-0378">Hydrolase</keyword>
<dbReference type="AlphaFoldDB" id="A0A7T0C4J9"/>
<dbReference type="EC" id="2.1.1.80" evidence="2"/>
<dbReference type="InterPro" id="IPR035909">
    <property type="entry name" value="CheB_C"/>
</dbReference>
<dbReference type="SUPFAM" id="SSF53335">
    <property type="entry name" value="S-adenosyl-L-methionine-dependent methyltransferases"/>
    <property type="match status" value="1"/>
</dbReference>
<dbReference type="InterPro" id="IPR035965">
    <property type="entry name" value="PAS-like_dom_sf"/>
</dbReference>
<dbReference type="InterPro" id="IPR022642">
    <property type="entry name" value="CheR_C"/>
</dbReference>
<evidence type="ECO:0000259" key="8">
    <source>
        <dbReference type="PROSITE" id="PS50113"/>
    </source>
</evidence>
<dbReference type="GO" id="GO:0008984">
    <property type="term" value="F:protein-glutamate methylesterase activity"/>
    <property type="evidence" value="ECO:0007669"/>
    <property type="project" value="InterPro"/>
</dbReference>
<dbReference type="SUPFAM" id="SSF55785">
    <property type="entry name" value="PYP-like sensor domain (PAS domain)"/>
    <property type="match status" value="1"/>
</dbReference>
<dbReference type="GO" id="GO:0000156">
    <property type="term" value="F:phosphorelay response regulator activity"/>
    <property type="evidence" value="ECO:0007669"/>
    <property type="project" value="InterPro"/>
</dbReference>
<dbReference type="SUPFAM" id="SSF57997">
    <property type="entry name" value="Tropomyosin"/>
    <property type="match status" value="1"/>
</dbReference>
<keyword evidence="4" id="KW-0808">Transferase</keyword>
<dbReference type="GO" id="GO:0005737">
    <property type="term" value="C:cytoplasm"/>
    <property type="evidence" value="ECO:0007669"/>
    <property type="project" value="InterPro"/>
</dbReference>
<proteinExistence type="predicted"/>
<dbReference type="SUPFAM" id="SSF52738">
    <property type="entry name" value="Methylesterase CheB, C-terminal domain"/>
    <property type="match status" value="1"/>
</dbReference>
<dbReference type="GO" id="GO:0032259">
    <property type="term" value="P:methylation"/>
    <property type="evidence" value="ECO:0007669"/>
    <property type="project" value="UniProtKB-KW"/>
</dbReference>
<evidence type="ECO:0000256" key="5">
    <source>
        <dbReference type="ARBA" id="ARBA00022691"/>
    </source>
</evidence>
<dbReference type="Gene3D" id="3.40.50.180">
    <property type="entry name" value="Methylesterase CheB, C-terminal domain"/>
    <property type="match status" value="1"/>
</dbReference>
<feature type="region of interest" description="Disordered" evidence="7">
    <location>
        <begin position="1"/>
        <end position="47"/>
    </location>
</feature>
<dbReference type="Pfam" id="PF01739">
    <property type="entry name" value="CheR"/>
    <property type="match status" value="1"/>
</dbReference>
<accession>A0A7T0C4J9</accession>
<dbReference type="InterPro" id="IPR000700">
    <property type="entry name" value="PAS-assoc_C"/>
</dbReference>
<dbReference type="PANTHER" id="PTHR24422:SF27">
    <property type="entry name" value="PROTEIN-GLUTAMATE O-METHYLTRANSFERASE"/>
    <property type="match status" value="1"/>
</dbReference>
<dbReference type="PRINTS" id="PR00996">
    <property type="entry name" value="CHERMTFRASE"/>
</dbReference>
<evidence type="ECO:0000313" key="11">
    <source>
        <dbReference type="EMBL" id="QPJ66467.1"/>
    </source>
</evidence>
<dbReference type="Gene3D" id="3.40.50.150">
    <property type="entry name" value="Vaccinia Virus protein VP39"/>
    <property type="match status" value="1"/>
</dbReference>
<dbReference type="Gene3D" id="1.10.155.10">
    <property type="entry name" value="Chemotaxis receptor methyltransferase CheR, N-terminal domain"/>
    <property type="match status" value="1"/>
</dbReference>
<reference evidence="12" key="1">
    <citation type="submission" date="2020-02" db="EMBL/GenBank/DDBJ databases">
        <title>Genomic and physiological characterization of two novel Nitrospinaceae genera.</title>
        <authorList>
            <person name="Mueller A.J."/>
            <person name="Jung M.-Y."/>
            <person name="Strachan C.R."/>
            <person name="Herbold C.W."/>
            <person name="Kirkegaard R.H."/>
            <person name="Daims H."/>
        </authorList>
    </citation>
    <scope>NUCLEOTIDE SEQUENCE [LARGE SCALE GENOMIC DNA]</scope>
</reference>
<dbReference type="GO" id="GO:0006935">
    <property type="term" value="P:chemotaxis"/>
    <property type="evidence" value="ECO:0007669"/>
    <property type="project" value="UniProtKB-UniRule"/>
</dbReference>